<evidence type="ECO:0000313" key="7">
    <source>
        <dbReference type="Proteomes" id="UP000612680"/>
    </source>
</evidence>
<accession>A0ABX7IA06</accession>
<evidence type="ECO:0000256" key="2">
    <source>
        <dbReference type="ARBA" id="ARBA00022692"/>
    </source>
</evidence>
<dbReference type="Gene3D" id="1.20.1740.10">
    <property type="entry name" value="Amino acid/polyamine transporter I"/>
    <property type="match status" value="1"/>
</dbReference>
<evidence type="ECO:0000256" key="1">
    <source>
        <dbReference type="ARBA" id="ARBA00004141"/>
    </source>
</evidence>
<evidence type="ECO:0000256" key="3">
    <source>
        <dbReference type="ARBA" id="ARBA00022989"/>
    </source>
</evidence>
<proteinExistence type="predicted"/>
<keyword evidence="7" id="KW-1185">Reference proteome</keyword>
<keyword evidence="4 5" id="KW-0472">Membrane</keyword>
<feature type="transmembrane region" description="Helical" evidence="5">
    <location>
        <begin position="170"/>
        <end position="190"/>
    </location>
</feature>
<feature type="transmembrane region" description="Helical" evidence="5">
    <location>
        <begin position="386"/>
        <end position="406"/>
    </location>
</feature>
<protein>
    <submittedName>
        <fullName evidence="6">Amino acid permease</fullName>
    </submittedName>
</protein>
<feature type="transmembrane region" description="Helical" evidence="5">
    <location>
        <begin position="362"/>
        <end position="380"/>
    </location>
</feature>
<reference evidence="6 7" key="1">
    <citation type="submission" date="2020-06" db="EMBL/GenBank/DDBJ databases">
        <title>Dyadobacter sandarakinus sp. nov., isolated from the soil of the Arctic Yellow River Station.</title>
        <authorList>
            <person name="Zhang Y."/>
            <person name="Peng F."/>
        </authorList>
    </citation>
    <scope>NUCLEOTIDE SEQUENCE [LARGE SCALE GENOMIC DNA]</scope>
    <source>
        <strain evidence="6 7">Q3-56</strain>
    </source>
</reference>
<feature type="transmembrane region" description="Helical" evidence="5">
    <location>
        <begin position="46"/>
        <end position="68"/>
    </location>
</feature>
<dbReference type="Proteomes" id="UP000612680">
    <property type="component" value="Chromosome"/>
</dbReference>
<dbReference type="PIRSF" id="PIRSF006060">
    <property type="entry name" value="AA_transporter"/>
    <property type="match status" value="1"/>
</dbReference>
<dbReference type="PANTHER" id="PTHR11785">
    <property type="entry name" value="AMINO ACID TRANSPORTER"/>
    <property type="match status" value="1"/>
</dbReference>
<keyword evidence="2 5" id="KW-0812">Transmembrane</keyword>
<dbReference type="Pfam" id="PF13520">
    <property type="entry name" value="AA_permease_2"/>
    <property type="match status" value="1"/>
</dbReference>
<dbReference type="InterPro" id="IPR050598">
    <property type="entry name" value="AminoAcid_Transporter"/>
</dbReference>
<evidence type="ECO:0000256" key="5">
    <source>
        <dbReference type="SAM" id="Phobius"/>
    </source>
</evidence>
<feature type="transmembrane region" description="Helical" evidence="5">
    <location>
        <begin position="135"/>
        <end position="158"/>
    </location>
</feature>
<evidence type="ECO:0000313" key="6">
    <source>
        <dbReference type="EMBL" id="QRR02362.1"/>
    </source>
</evidence>
<organism evidence="6 7">
    <name type="scientific">Dyadobacter sandarakinus</name>
    <dbReference type="NCBI Taxonomy" id="2747268"/>
    <lineage>
        <taxon>Bacteria</taxon>
        <taxon>Pseudomonadati</taxon>
        <taxon>Bacteroidota</taxon>
        <taxon>Cytophagia</taxon>
        <taxon>Cytophagales</taxon>
        <taxon>Spirosomataceae</taxon>
        <taxon>Dyadobacter</taxon>
    </lineage>
</organism>
<feature type="transmembrane region" description="Helical" evidence="5">
    <location>
        <begin position="12"/>
        <end position="34"/>
    </location>
</feature>
<feature type="transmembrane region" description="Helical" evidence="5">
    <location>
        <begin position="259"/>
        <end position="286"/>
    </location>
</feature>
<keyword evidence="3 5" id="KW-1133">Transmembrane helix</keyword>
<feature type="transmembrane region" description="Helical" evidence="5">
    <location>
        <begin position="446"/>
        <end position="464"/>
    </location>
</feature>
<feature type="transmembrane region" description="Helical" evidence="5">
    <location>
        <begin position="219"/>
        <end position="238"/>
    </location>
</feature>
<sequence>MSQENTSFKPSLGLIDATMLVAGSMIGSGIFIVSADITRNTGSAGWLIFVWLVTGFMTLTAALSYGELSAMFPKAGGQYVYLKEAYNPLISFLYGWSFFTVIQTATIAAVAVAFAKFTAYLLPQFSEDLVALNLGIVQISPAQLLSIVVIVLLTFINTRGVNSGKIIQTTFTLTKLLSLLGLIVFGFAFLKPEVWAQNWDSAAMWDLHKLNIDGSVESYTTIAAFGAIAASMVGSIFSSDSWNNVTFIAGEIKNPQRNIGLSLALGTIIVTVIYVLTNIMYTGVLSLQDIASSDKDRVAVTASHEIFGSAGTIIIAVMIMISTFGCNNGLIMSGARVYYSMAKDGLFFPKVGQLNKNAVPEFGLWIQCVIASLWALSGKYGNLLDMISFVVVVFYMLTIIGIFILRKSRPDAERPYKAFGYPFLPVIYIIMGIAFCVLLIIYKPEYTWPGLIIVLLGIPVYYFIGKKQIVP</sequence>
<name>A0ABX7IA06_9BACT</name>
<feature type="transmembrane region" description="Helical" evidence="5">
    <location>
        <begin position="418"/>
        <end position="440"/>
    </location>
</feature>
<comment type="subcellular location">
    <subcellularLocation>
        <location evidence="1">Membrane</location>
        <topology evidence="1">Multi-pass membrane protein</topology>
    </subcellularLocation>
</comment>
<feature type="transmembrane region" description="Helical" evidence="5">
    <location>
        <begin position="89"/>
        <end position="115"/>
    </location>
</feature>
<dbReference type="RefSeq" id="WP_204657241.1">
    <property type="nucleotide sequence ID" value="NZ_CP056775.1"/>
</dbReference>
<evidence type="ECO:0000256" key="4">
    <source>
        <dbReference type="ARBA" id="ARBA00023136"/>
    </source>
</evidence>
<gene>
    <name evidence="6" type="ORF">HWI92_16315</name>
</gene>
<feature type="transmembrane region" description="Helical" evidence="5">
    <location>
        <begin position="306"/>
        <end position="326"/>
    </location>
</feature>
<dbReference type="InterPro" id="IPR002293">
    <property type="entry name" value="AA/rel_permease1"/>
</dbReference>
<dbReference type="EMBL" id="CP056775">
    <property type="protein sequence ID" value="QRR02362.1"/>
    <property type="molecule type" value="Genomic_DNA"/>
</dbReference>
<dbReference type="PANTHER" id="PTHR11785:SF512">
    <property type="entry name" value="SOBREMESA, ISOFORM B"/>
    <property type="match status" value="1"/>
</dbReference>